<feature type="transmembrane region" description="Helical" evidence="7">
    <location>
        <begin position="190"/>
        <end position="209"/>
    </location>
</feature>
<dbReference type="OrthoDB" id="3180973at2"/>
<evidence type="ECO:0000256" key="4">
    <source>
        <dbReference type="ARBA" id="ARBA00022989"/>
    </source>
</evidence>
<evidence type="ECO:0000256" key="5">
    <source>
        <dbReference type="ARBA" id="ARBA00023136"/>
    </source>
</evidence>
<proteinExistence type="predicted"/>
<dbReference type="EMBL" id="RBIJ01000001">
    <property type="protein sequence ID" value="RKQ88919.1"/>
    <property type="molecule type" value="Genomic_DNA"/>
</dbReference>
<evidence type="ECO:0000256" key="3">
    <source>
        <dbReference type="ARBA" id="ARBA00022692"/>
    </source>
</evidence>
<dbReference type="InterPro" id="IPR015867">
    <property type="entry name" value="N-reg_PII/ATP_PRibTrfase_C"/>
</dbReference>
<dbReference type="InterPro" id="IPR003740">
    <property type="entry name" value="YitT"/>
</dbReference>
<feature type="transmembrane region" description="Helical" evidence="7">
    <location>
        <begin position="46"/>
        <end position="65"/>
    </location>
</feature>
<dbReference type="RefSeq" id="WP_121443803.1">
    <property type="nucleotide sequence ID" value="NZ_RBIJ01000001.1"/>
</dbReference>
<organism evidence="9 10">
    <name type="scientific">Brockia lithotrophica</name>
    <dbReference type="NCBI Taxonomy" id="933949"/>
    <lineage>
        <taxon>Bacteria</taxon>
        <taxon>Bacillati</taxon>
        <taxon>Bacillota</taxon>
        <taxon>Bacilli</taxon>
        <taxon>Bacillales</taxon>
        <taxon>Bacillales Family X. Incertae Sedis</taxon>
        <taxon>Brockia</taxon>
    </lineage>
</organism>
<accession>A0A660L7T8</accession>
<feature type="transmembrane region" description="Helical" evidence="7">
    <location>
        <begin position="124"/>
        <end position="142"/>
    </location>
</feature>
<evidence type="ECO:0000256" key="2">
    <source>
        <dbReference type="ARBA" id="ARBA00022475"/>
    </source>
</evidence>
<protein>
    <submittedName>
        <fullName evidence="9">Uncharacterized membrane-anchored protein YitT (DUF2179 family)</fullName>
    </submittedName>
</protein>
<comment type="caution">
    <text evidence="9">The sequence shown here is derived from an EMBL/GenBank/DDBJ whole genome shotgun (WGS) entry which is preliminary data.</text>
</comment>
<dbReference type="InterPro" id="IPR051461">
    <property type="entry name" value="UPF0750_membrane"/>
</dbReference>
<gene>
    <name evidence="9" type="ORF">C7438_0572</name>
</gene>
<keyword evidence="5 7" id="KW-0472">Membrane</keyword>
<evidence type="ECO:0000256" key="1">
    <source>
        <dbReference type="ARBA" id="ARBA00004651"/>
    </source>
</evidence>
<dbReference type="Pfam" id="PF10035">
    <property type="entry name" value="DUF2179"/>
    <property type="match status" value="1"/>
</dbReference>
<dbReference type="PANTHER" id="PTHR33545">
    <property type="entry name" value="UPF0750 MEMBRANE PROTEIN YITT-RELATED"/>
    <property type="match status" value="1"/>
</dbReference>
<feature type="region of interest" description="Disordered" evidence="6">
    <location>
        <begin position="1"/>
        <end position="37"/>
    </location>
</feature>
<name>A0A660L7T8_9BACL</name>
<comment type="subcellular location">
    <subcellularLocation>
        <location evidence="1">Cell membrane</location>
        <topology evidence="1">Multi-pass membrane protein</topology>
    </subcellularLocation>
</comment>
<feature type="region of interest" description="Disordered" evidence="6">
    <location>
        <begin position="350"/>
        <end position="370"/>
    </location>
</feature>
<evidence type="ECO:0000259" key="8">
    <source>
        <dbReference type="Pfam" id="PF10035"/>
    </source>
</evidence>
<dbReference type="Proteomes" id="UP000267019">
    <property type="component" value="Unassembled WGS sequence"/>
</dbReference>
<feature type="transmembrane region" description="Helical" evidence="7">
    <location>
        <begin position="148"/>
        <end position="169"/>
    </location>
</feature>
<feature type="domain" description="DUF2179" evidence="8">
    <location>
        <begin position="259"/>
        <end position="313"/>
    </location>
</feature>
<keyword evidence="3 7" id="KW-0812">Transmembrane</keyword>
<evidence type="ECO:0000313" key="10">
    <source>
        <dbReference type="Proteomes" id="UP000267019"/>
    </source>
</evidence>
<evidence type="ECO:0000256" key="6">
    <source>
        <dbReference type="SAM" id="MobiDB-lite"/>
    </source>
</evidence>
<evidence type="ECO:0000256" key="7">
    <source>
        <dbReference type="SAM" id="Phobius"/>
    </source>
</evidence>
<dbReference type="Pfam" id="PF02588">
    <property type="entry name" value="YitT_membrane"/>
    <property type="match status" value="1"/>
</dbReference>
<sequence length="370" mass="40267">MAADRTYPPHTEEIPNHSIPSAEEVPPHAGTEEGPPAPEPSDLYKIVFHDVLPGIVVVLASLLMAFSYNAFLIPHKILSGGVAGVAMILSLFTPISAGTYLFLLNVPLFVFGYFTLGRRFIRESALSVATLSVAMNFIPVHPLSNDPVISSVFGGALVGLGMGIIYRMAGSSGGIDIVAFYLARRRDFPMGTLLFSFNAAVVALAGVLLSPERALYTMLGMYVSSRVVDGVFTRHLKLTLFIVTQKGEAVRRTLLELNRGVTILEGVGAYSGKKRSVLMTVVTRYELPHLKRKLLRIDPYAFVDAVQSVDVVGGFQHREPLEEEEPIYLLLPTPEREKTTAKTLVRSANGGARKWFAKKKEGGSPPPETS</sequence>
<keyword evidence="2" id="KW-1003">Cell membrane</keyword>
<dbReference type="Gene3D" id="3.30.70.120">
    <property type="match status" value="1"/>
</dbReference>
<dbReference type="GO" id="GO:0005886">
    <property type="term" value="C:plasma membrane"/>
    <property type="evidence" value="ECO:0007669"/>
    <property type="project" value="UniProtKB-SubCell"/>
</dbReference>
<feature type="transmembrane region" description="Helical" evidence="7">
    <location>
        <begin position="99"/>
        <end position="117"/>
    </location>
</feature>
<keyword evidence="4 7" id="KW-1133">Transmembrane helix</keyword>
<dbReference type="InterPro" id="IPR019264">
    <property type="entry name" value="DUF2179"/>
</dbReference>
<dbReference type="CDD" id="cd16380">
    <property type="entry name" value="YitT_C"/>
    <property type="match status" value="1"/>
</dbReference>
<keyword evidence="10" id="KW-1185">Reference proteome</keyword>
<dbReference type="PANTHER" id="PTHR33545:SF5">
    <property type="entry name" value="UPF0750 MEMBRANE PROTEIN YITT"/>
    <property type="match status" value="1"/>
</dbReference>
<reference evidence="9 10" key="1">
    <citation type="submission" date="2018-10" db="EMBL/GenBank/DDBJ databases">
        <title>Genomic Encyclopedia of Type Strains, Phase IV (KMG-IV): sequencing the most valuable type-strain genomes for metagenomic binning, comparative biology and taxonomic classification.</title>
        <authorList>
            <person name="Goeker M."/>
        </authorList>
    </citation>
    <scope>NUCLEOTIDE SEQUENCE [LARGE SCALE GENOMIC DNA]</scope>
    <source>
        <strain evidence="9 10">DSM 22653</strain>
    </source>
</reference>
<evidence type="ECO:0000313" key="9">
    <source>
        <dbReference type="EMBL" id="RKQ88919.1"/>
    </source>
</evidence>
<dbReference type="AlphaFoldDB" id="A0A660L7T8"/>